<dbReference type="RefSeq" id="WP_004794896.1">
    <property type="nucleotide sequence ID" value="NZ_LR215010.1"/>
</dbReference>
<organism evidence="2 3">
    <name type="scientific">Mycoplasmopsis canis</name>
    <dbReference type="NCBI Taxonomy" id="29555"/>
    <lineage>
        <taxon>Bacteria</taxon>
        <taxon>Bacillati</taxon>
        <taxon>Mycoplasmatota</taxon>
        <taxon>Mycoplasmoidales</taxon>
        <taxon>Metamycoplasmataceae</taxon>
        <taxon>Mycoplasmopsis</taxon>
    </lineage>
</organism>
<reference evidence="2 3" key="1">
    <citation type="submission" date="2019-01" db="EMBL/GenBank/DDBJ databases">
        <authorList>
            <consortium name="Pathogen Informatics"/>
        </authorList>
    </citation>
    <scope>NUCLEOTIDE SEQUENCE [LARGE SCALE GENOMIC DNA]</scope>
    <source>
        <strain evidence="2 3">NCTC10146</strain>
    </source>
</reference>
<sequence>MKNKLKKVYLSALLILPISVFSCANYSNQATLNSIISNVDSVTSPSSDNKKKSHETIINTILLNAFRSDRTKIVEYTKTQTENYEKLMNEFKLISEGFFKSQNKKEFAISQQEFFKKNWYFILNNLDKFQFNFIEFVTSDLSKNYSTSEEYQQKMRIKESNNKYNPFEFENTYLENIREGAESAELGDALVYYIRKNKMIFRILINNLRAEGANPEVFLRPINWNFGESTANTISPLLVSNVVHQLFIHNYPKGREEFENEMVKKQKYGSPSFVFPTVK</sequence>
<dbReference type="AlphaFoldDB" id="A0A449AQV3"/>
<evidence type="ECO:0008006" key="4">
    <source>
        <dbReference type="Google" id="ProtNLM"/>
    </source>
</evidence>
<evidence type="ECO:0000256" key="1">
    <source>
        <dbReference type="SAM" id="SignalP"/>
    </source>
</evidence>
<gene>
    <name evidence="2" type="ORF">NCTC10146_00402</name>
</gene>
<dbReference type="Proteomes" id="UP000290495">
    <property type="component" value="Chromosome"/>
</dbReference>
<accession>A0A449AQV3</accession>
<dbReference type="NCBIfam" id="TIGR04313">
    <property type="entry name" value="aro_clust_Mycop"/>
    <property type="match status" value="1"/>
</dbReference>
<feature type="signal peptide" evidence="1">
    <location>
        <begin position="1"/>
        <end position="24"/>
    </location>
</feature>
<keyword evidence="1" id="KW-0732">Signal</keyword>
<dbReference type="InterPro" id="IPR027593">
    <property type="entry name" value="Aro_clust"/>
</dbReference>
<evidence type="ECO:0000313" key="3">
    <source>
        <dbReference type="Proteomes" id="UP000290495"/>
    </source>
</evidence>
<feature type="chain" id="PRO_5019002868" description="Lipoprotein" evidence="1">
    <location>
        <begin position="25"/>
        <end position="279"/>
    </location>
</feature>
<dbReference type="PROSITE" id="PS51257">
    <property type="entry name" value="PROKAR_LIPOPROTEIN"/>
    <property type="match status" value="1"/>
</dbReference>
<evidence type="ECO:0000313" key="2">
    <source>
        <dbReference type="EMBL" id="VEU68939.1"/>
    </source>
</evidence>
<protein>
    <recommendedName>
        <fullName evidence="4">Lipoprotein</fullName>
    </recommendedName>
</protein>
<name>A0A449AQV3_9BACT</name>
<dbReference type="EMBL" id="LR215010">
    <property type="protein sequence ID" value="VEU68939.1"/>
    <property type="molecule type" value="Genomic_DNA"/>
</dbReference>
<proteinExistence type="predicted"/>